<dbReference type="EMBL" id="CACVBM020001074">
    <property type="protein sequence ID" value="CAA7028885.1"/>
    <property type="molecule type" value="Genomic_DNA"/>
</dbReference>
<organism evidence="1 2">
    <name type="scientific">Microthlaspi erraticum</name>
    <dbReference type="NCBI Taxonomy" id="1685480"/>
    <lineage>
        <taxon>Eukaryota</taxon>
        <taxon>Viridiplantae</taxon>
        <taxon>Streptophyta</taxon>
        <taxon>Embryophyta</taxon>
        <taxon>Tracheophyta</taxon>
        <taxon>Spermatophyta</taxon>
        <taxon>Magnoliopsida</taxon>
        <taxon>eudicotyledons</taxon>
        <taxon>Gunneridae</taxon>
        <taxon>Pentapetalae</taxon>
        <taxon>rosids</taxon>
        <taxon>malvids</taxon>
        <taxon>Brassicales</taxon>
        <taxon>Brassicaceae</taxon>
        <taxon>Coluteocarpeae</taxon>
        <taxon>Microthlaspi</taxon>
    </lineage>
</organism>
<reference evidence="1" key="1">
    <citation type="submission" date="2020-01" db="EMBL/GenBank/DDBJ databases">
        <authorList>
            <person name="Mishra B."/>
        </authorList>
    </citation>
    <scope>NUCLEOTIDE SEQUENCE [LARGE SCALE GENOMIC DNA]</scope>
</reference>
<evidence type="ECO:0000313" key="2">
    <source>
        <dbReference type="Proteomes" id="UP000467841"/>
    </source>
</evidence>
<protein>
    <submittedName>
        <fullName evidence="1">Uncharacterized protein</fullName>
    </submittedName>
</protein>
<evidence type="ECO:0000313" key="1">
    <source>
        <dbReference type="EMBL" id="CAA7028885.1"/>
    </source>
</evidence>
<accession>A0A6D2IVC1</accession>
<name>A0A6D2IVC1_9BRAS</name>
<comment type="caution">
    <text evidence="1">The sequence shown here is derived from an EMBL/GenBank/DDBJ whole genome shotgun (WGS) entry which is preliminary data.</text>
</comment>
<dbReference type="Proteomes" id="UP000467841">
    <property type="component" value="Unassembled WGS sequence"/>
</dbReference>
<gene>
    <name evidence="1" type="ORF">MERR_LOCUS16120</name>
</gene>
<sequence>MEYLFESIQGLPPQIVVDKINGVLKIARAEIARMDDYPTAKKCLREAISKLEDVSRELSKSLPDSSLSKSLPDTDLTLSPDADNLEQELLKFCHLSIC</sequence>
<proteinExistence type="predicted"/>
<dbReference type="AlphaFoldDB" id="A0A6D2IVC1"/>
<keyword evidence="2" id="KW-1185">Reference proteome</keyword>